<protein>
    <submittedName>
        <fullName evidence="10">Drug resistance transporter, EmrB/QacA subfamily</fullName>
    </submittedName>
</protein>
<keyword evidence="8" id="KW-0732">Signal</keyword>
<evidence type="ECO:0000256" key="4">
    <source>
        <dbReference type="ARBA" id="ARBA00022692"/>
    </source>
</evidence>
<feature type="transmembrane region" description="Helical" evidence="7">
    <location>
        <begin position="198"/>
        <end position="222"/>
    </location>
</feature>
<dbReference type="PANTHER" id="PTHR23501">
    <property type="entry name" value="MAJOR FACILITATOR SUPERFAMILY"/>
    <property type="match status" value="1"/>
</dbReference>
<dbReference type="Gene3D" id="1.20.1250.20">
    <property type="entry name" value="MFS general substrate transporter like domains"/>
    <property type="match status" value="1"/>
</dbReference>
<feature type="chain" id="PRO_5046328075" evidence="8">
    <location>
        <begin position="25"/>
        <end position="502"/>
    </location>
</feature>
<evidence type="ECO:0000313" key="11">
    <source>
        <dbReference type="Proteomes" id="UP000186666"/>
    </source>
</evidence>
<feature type="transmembrane region" description="Helical" evidence="7">
    <location>
        <begin position="266"/>
        <end position="286"/>
    </location>
</feature>
<evidence type="ECO:0000256" key="7">
    <source>
        <dbReference type="SAM" id="Phobius"/>
    </source>
</evidence>
<feature type="signal peptide" evidence="8">
    <location>
        <begin position="1"/>
        <end position="24"/>
    </location>
</feature>
<evidence type="ECO:0000256" key="3">
    <source>
        <dbReference type="ARBA" id="ARBA00022475"/>
    </source>
</evidence>
<evidence type="ECO:0000256" key="6">
    <source>
        <dbReference type="ARBA" id="ARBA00023136"/>
    </source>
</evidence>
<sequence>MNPSVNIKRNFILAGLLLSTFMSAIEGTVTGPAGPAIVSHFGGMQLMSWIFTAYLLTMAVTTPIFGKISDIYGRKPVFIVGSIIFILGSLLCGLSQNMEQLIIFRAIQGIGAGAIVPVAFTIIGDIYPLEQRTKVQALISSIWGISSLIGPLLGGYFVDYWSWRWIFGFNVPFGLVSIILIMRYLPKHTVTKKAKVDVAGALTFTIGVTALLFTMATGGQYYDWNSPLLIGCMVIAVVFLALFLIVERKAEEPMLPLQLFRIRDIAVSSVANLLISSLLIGITTYTPLWIQGVLGKNATFSGLALAPMSIGWVLGSIAGGKMLLTAGTRKTTLIGVFAIVVSAIGMAMMTGETSNLILLLLTFIYGIGFGYTSTVFTIIAQSSVGYNLRGSSTALNSFIRSLGQTIGVAAFGSWINIKIAVLLKDTPGTENVSQDDINKLLSPEESKSIAESLWLSMRSVLEGSLHSLFIIMAVISIISMLVMTRFKNKAPSSEEEAMVTKN</sequence>
<evidence type="ECO:0000259" key="9">
    <source>
        <dbReference type="PROSITE" id="PS50850"/>
    </source>
</evidence>
<dbReference type="SUPFAM" id="SSF103473">
    <property type="entry name" value="MFS general substrate transporter"/>
    <property type="match status" value="2"/>
</dbReference>
<keyword evidence="6 7" id="KW-0472">Membrane</keyword>
<feature type="transmembrane region" description="Helical" evidence="7">
    <location>
        <begin position="401"/>
        <end position="423"/>
    </location>
</feature>
<dbReference type="Pfam" id="PF07690">
    <property type="entry name" value="MFS_1"/>
    <property type="match status" value="1"/>
</dbReference>
<evidence type="ECO:0000256" key="8">
    <source>
        <dbReference type="SAM" id="SignalP"/>
    </source>
</evidence>
<feature type="transmembrane region" description="Helical" evidence="7">
    <location>
        <begin position="228"/>
        <end position="246"/>
    </location>
</feature>
<comment type="subcellular location">
    <subcellularLocation>
        <location evidence="1">Cell membrane</location>
        <topology evidence="1">Multi-pass membrane protein</topology>
    </subcellularLocation>
</comment>
<dbReference type="InterPro" id="IPR036259">
    <property type="entry name" value="MFS_trans_sf"/>
</dbReference>
<reference evidence="10 11" key="1">
    <citation type="submission" date="2017-01" db="EMBL/GenBank/DDBJ databases">
        <authorList>
            <person name="Varghese N."/>
            <person name="Submissions S."/>
        </authorList>
    </citation>
    <scope>NUCLEOTIDE SEQUENCE [LARGE SCALE GENOMIC DNA]</scope>
    <source>
        <strain evidence="10 11">ATCC 23464</strain>
    </source>
</reference>
<dbReference type="PROSITE" id="PS50850">
    <property type="entry name" value="MFS"/>
    <property type="match status" value="1"/>
</dbReference>
<proteinExistence type="predicted"/>
<name>A0ABY1K8Q9_9BACL</name>
<feature type="transmembrane region" description="Helical" evidence="7">
    <location>
        <begin position="331"/>
        <end position="350"/>
    </location>
</feature>
<evidence type="ECO:0000313" key="10">
    <source>
        <dbReference type="EMBL" id="SIR41521.1"/>
    </source>
</evidence>
<keyword evidence="4 7" id="KW-0812">Transmembrane</keyword>
<keyword evidence="11" id="KW-1185">Reference proteome</keyword>
<evidence type="ECO:0000256" key="2">
    <source>
        <dbReference type="ARBA" id="ARBA00022448"/>
    </source>
</evidence>
<dbReference type="Gene3D" id="1.20.1720.10">
    <property type="entry name" value="Multidrug resistance protein D"/>
    <property type="match status" value="1"/>
</dbReference>
<dbReference type="InterPro" id="IPR020846">
    <property type="entry name" value="MFS_dom"/>
</dbReference>
<feature type="domain" description="Major facilitator superfamily (MFS) profile" evidence="9">
    <location>
        <begin position="12"/>
        <end position="491"/>
    </location>
</feature>
<dbReference type="RefSeq" id="WP_394327650.1">
    <property type="nucleotide sequence ID" value="NZ_FTNK01000013.1"/>
</dbReference>
<gene>
    <name evidence="10" type="ORF">SAMN05421578_11375</name>
</gene>
<keyword evidence="3" id="KW-1003">Cell membrane</keyword>
<feature type="transmembrane region" description="Helical" evidence="7">
    <location>
        <begin position="135"/>
        <end position="157"/>
    </location>
</feature>
<dbReference type="PANTHER" id="PTHR23501:SF191">
    <property type="entry name" value="VACUOLAR BASIC AMINO ACID TRANSPORTER 4"/>
    <property type="match status" value="1"/>
</dbReference>
<dbReference type="NCBIfam" id="TIGR00711">
    <property type="entry name" value="efflux_EmrB"/>
    <property type="match status" value="1"/>
</dbReference>
<feature type="transmembrane region" description="Helical" evidence="7">
    <location>
        <begin position="163"/>
        <end position="186"/>
    </location>
</feature>
<evidence type="ECO:0000256" key="1">
    <source>
        <dbReference type="ARBA" id="ARBA00004651"/>
    </source>
</evidence>
<dbReference type="EMBL" id="FTNK01000013">
    <property type="protein sequence ID" value="SIR41521.1"/>
    <property type="molecule type" value="Genomic_DNA"/>
</dbReference>
<feature type="transmembrane region" description="Helical" evidence="7">
    <location>
        <begin position="298"/>
        <end position="319"/>
    </location>
</feature>
<organism evidence="10 11">
    <name type="scientific">Paenibacillus macquariensis</name>
    <dbReference type="NCBI Taxonomy" id="948756"/>
    <lineage>
        <taxon>Bacteria</taxon>
        <taxon>Bacillati</taxon>
        <taxon>Bacillota</taxon>
        <taxon>Bacilli</taxon>
        <taxon>Bacillales</taxon>
        <taxon>Paenibacillaceae</taxon>
        <taxon>Paenibacillus</taxon>
    </lineage>
</organism>
<dbReference type="InterPro" id="IPR004638">
    <property type="entry name" value="EmrB-like"/>
</dbReference>
<feature type="transmembrane region" description="Helical" evidence="7">
    <location>
        <begin position="46"/>
        <end position="65"/>
    </location>
</feature>
<feature type="transmembrane region" description="Helical" evidence="7">
    <location>
        <begin position="463"/>
        <end position="483"/>
    </location>
</feature>
<keyword evidence="2" id="KW-0813">Transport</keyword>
<dbReference type="Proteomes" id="UP000186666">
    <property type="component" value="Unassembled WGS sequence"/>
</dbReference>
<feature type="transmembrane region" description="Helical" evidence="7">
    <location>
        <begin position="356"/>
        <end position="380"/>
    </location>
</feature>
<keyword evidence="5 7" id="KW-1133">Transmembrane helix</keyword>
<feature type="transmembrane region" description="Helical" evidence="7">
    <location>
        <begin position="102"/>
        <end position="123"/>
    </location>
</feature>
<accession>A0ABY1K8Q9</accession>
<evidence type="ECO:0000256" key="5">
    <source>
        <dbReference type="ARBA" id="ARBA00022989"/>
    </source>
</evidence>
<feature type="transmembrane region" description="Helical" evidence="7">
    <location>
        <begin position="77"/>
        <end position="96"/>
    </location>
</feature>
<dbReference type="CDD" id="cd17502">
    <property type="entry name" value="MFS_Azr1_MDR_like"/>
    <property type="match status" value="1"/>
</dbReference>
<comment type="caution">
    <text evidence="10">The sequence shown here is derived from an EMBL/GenBank/DDBJ whole genome shotgun (WGS) entry which is preliminary data.</text>
</comment>
<dbReference type="InterPro" id="IPR011701">
    <property type="entry name" value="MFS"/>
</dbReference>